<dbReference type="GO" id="GO:0015074">
    <property type="term" value="P:DNA integration"/>
    <property type="evidence" value="ECO:0007669"/>
    <property type="project" value="UniProtKB-KW"/>
</dbReference>
<feature type="domain" description="Core-binding (CB)" evidence="6">
    <location>
        <begin position="67"/>
        <end position="150"/>
    </location>
</feature>
<dbReference type="CDD" id="cd01189">
    <property type="entry name" value="INT_ICEBs1_C_like"/>
    <property type="match status" value="1"/>
</dbReference>
<dbReference type="Proteomes" id="UP000076717">
    <property type="component" value="Unassembled WGS sequence"/>
</dbReference>
<organism evidence="7 9">
    <name type="scientific">Rathayibacter tanaceti</name>
    <dbReference type="NCBI Taxonomy" id="1671680"/>
    <lineage>
        <taxon>Bacteria</taxon>
        <taxon>Bacillati</taxon>
        <taxon>Actinomycetota</taxon>
        <taxon>Actinomycetes</taxon>
        <taxon>Micrococcales</taxon>
        <taxon>Microbacteriaceae</taxon>
        <taxon>Rathayibacter</taxon>
    </lineage>
</organism>
<evidence type="ECO:0000313" key="10">
    <source>
        <dbReference type="Proteomes" id="UP000465031"/>
    </source>
</evidence>
<reference evidence="7 9" key="1">
    <citation type="submission" date="2015-08" db="EMBL/GenBank/DDBJ databases">
        <title>Draft Genome Sequence of Rathayibacter sp. Strain VKM Ac-2596 Isolated from Leaf Gall Induced by Plant-Parasitic Nematodes.</title>
        <authorList>
            <person name="Vasilenko O.V."/>
            <person name="Starodumova I.P."/>
            <person name="Tarlachkov S.V."/>
            <person name="Dorofeeva L.V."/>
            <person name="Evtushenko L.I."/>
        </authorList>
    </citation>
    <scope>NUCLEOTIDE SEQUENCE [LARGE SCALE GENOMIC DNA]</scope>
    <source>
        <strain evidence="7 9">VKM Ac-2596</strain>
    </source>
</reference>
<dbReference type="InterPro" id="IPR044068">
    <property type="entry name" value="CB"/>
</dbReference>
<dbReference type="InterPro" id="IPR010998">
    <property type="entry name" value="Integrase_recombinase_N"/>
</dbReference>
<evidence type="ECO:0000313" key="8">
    <source>
        <dbReference type="EMBL" id="QHC54607.1"/>
    </source>
</evidence>
<evidence type="ECO:0000313" key="9">
    <source>
        <dbReference type="Proteomes" id="UP000076717"/>
    </source>
</evidence>
<accession>A0A166IGH7</accession>
<dbReference type="PANTHER" id="PTHR30349:SF91">
    <property type="entry name" value="INTA PROTEIN"/>
    <property type="match status" value="1"/>
</dbReference>
<dbReference type="EMBL" id="LIIN01000009">
    <property type="protein sequence ID" value="KZX22354.1"/>
    <property type="molecule type" value="Genomic_DNA"/>
</dbReference>
<dbReference type="InterPro" id="IPR011010">
    <property type="entry name" value="DNA_brk_join_enz"/>
</dbReference>
<keyword evidence="1" id="KW-0229">DNA integration</keyword>
<dbReference type="SUPFAM" id="SSF56349">
    <property type="entry name" value="DNA breaking-rejoining enzymes"/>
    <property type="match status" value="1"/>
</dbReference>
<dbReference type="Gene3D" id="1.10.150.130">
    <property type="match status" value="1"/>
</dbReference>
<keyword evidence="3" id="KW-0233">DNA recombination</keyword>
<gene>
    <name evidence="7" type="ORF">ACH61_00507</name>
    <name evidence="8" type="ORF">GSU10_02350</name>
</gene>
<dbReference type="RefSeq" id="WP_068208086.1">
    <property type="nucleotide sequence ID" value="NZ_CP047186.1"/>
</dbReference>
<dbReference type="InterPro" id="IPR013762">
    <property type="entry name" value="Integrase-like_cat_sf"/>
</dbReference>
<reference evidence="8" key="3">
    <citation type="submission" date="2019-12" db="EMBL/GenBank/DDBJ databases">
        <title>Complete and Draft Genome Sequences of New Strains and Members of Some Known Species of the Genus Rathayibacter isolated from Plants.</title>
        <authorList>
            <person name="Tarlachkov S.V."/>
            <person name="Starodumova I.P."/>
            <person name="Dorofeeva L.V."/>
            <person name="Prisyazhnaya N.V."/>
            <person name="Leyn S.A."/>
            <person name="Zlamal J.E."/>
            <person name="Elane M.L."/>
            <person name="Osterman A.L."/>
            <person name="Nadler S.A."/>
            <person name="Subbotin S.A."/>
            <person name="Evtushenko L.I."/>
        </authorList>
    </citation>
    <scope>NUCLEOTIDE SEQUENCE</scope>
    <source>
        <strain evidence="8">VKM Ac-2761</strain>
    </source>
</reference>
<dbReference type="PROSITE" id="PS51900">
    <property type="entry name" value="CB"/>
    <property type="match status" value="1"/>
</dbReference>
<dbReference type="InterPro" id="IPR004107">
    <property type="entry name" value="Integrase_SAM-like_N"/>
</dbReference>
<protein>
    <submittedName>
        <fullName evidence="7">Putative prophage phiRv2 integrase</fullName>
    </submittedName>
    <submittedName>
        <fullName evidence="8">Tyrosine-type recombinase/integrase</fullName>
    </submittedName>
</protein>
<dbReference type="GO" id="GO:0003677">
    <property type="term" value="F:DNA binding"/>
    <property type="evidence" value="ECO:0007669"/>
    <property type="project" value="UniProtKB-UniRule"/>
</dbReference>
<dbReference type="Pfam" id="PF14659">
    <property type="entry name" value="Phage_int_SAM_3"/>
    <property type="match status" value="1"/>
</dbReference>
<keyword evidence="2 4" id="KW-0238">DNA-binding</keyword>
<dbReference type="AlphaFoldDB" id="A0A166IGH7"/>
<evidence type="ECO:0000256" key="4">
    <source>
        <dbReference type="PROSITE-ProRule" id="PRU01248"/>
    </source>
</evidence>
<dbReference type="GO" id="GO:0006310">
    <property type="term" value="P:DNA recombination"/>
    <property type="evidence" value="ECO:0007669"/>
    <property type="project" value="UniProtKB-KW"/>
</dbReference>
<evidence type="ECO:0000259" key="6">
    <source>
        <dbReference type="PROSITE" id="PS51900"/>
    </source>
</evidence>
<dbReference type="InterPro" id="IPR002104">
    <property type="entry name" value="Integrase_catalytic"/>
</dbReference>
<proteinExistence type="predicted"/>
<dbReference type="PROSITE" id="PS51898">
    <property type="entry name" value="TYR_RECOMBINASE"/>
    <property type="match status" value="1"/>
</dbReference>
<reference evidence="10" key="2">
    <citation type="submission" date="2019-12" db="EMBL/GenBank/DDBJ databases">
        <title>Complete and draft genome sequences of new strains and members of some known species of the genus Rathayibacter isolated from plants.</title>
        <authorList>
            <person name="Tarlachkov S.V."/>
            <person name="Starodumova I.P."/>
            <person name="Dorofeeva L.V."/>
            <person name="Prisyazhnaya N.V."/>
            <person name="Leyn S."/>
            <person name="Zlamal J."/>
            <person name="Elan M."/>
            <person name="Osterman A.L."/>
            <person name="Nadler S."/>
            <person name="Subbotin S.A."/>
            <person name="Evtushenko L.I."/>
        </authorList>
    </citation>
    <scope>NUCLEOTIDE SEQUENCE [LARGE SCALE GENOMIC DNA]</scope>
    <source>
        <strain evidence="10">VKM Ac-2761</strain>
    </source>
</reference>
<dbReference type="KEGG" id="rte:GSU10_02350"/>
<evidence type="ECO:0000256" key="1">
    <source>
        <dbReference type="ARBA" id="ARBA00022908"/>
    </source>
</evidence>
<evidence type="ECO:0000313" key="7">
    <source>
        <dbReference type="EMBL" id="KZX22354.1"/>
    </source>
</evidence>
<sequence>MSKRANGEGSVYQRKDGRWSGATYVLQPDGGRRRRQVYGATRTEVSKQLAELKAKTDRGIPASISTWTVESYSAHWLANTAHGSLKPATVANYSWMMRKHIVPALSRVRLDSLTPAHVRELHTKVGAAGVSSRTVQLAHAVLRTMLSEAMREQVVARNVASLVRTPRVERTDVSPWTPDEAAAFLDANRGDQYVHLYSTALALGMRKGELLALRWADVDLDARELRVRQTVQRLGAGQGMVIGTPKTARSRRTIPLPQLAIDSLMARRRAQLVDQQLAGDRWTDNDLVFTTSIGTIIEPTNLRRSFDAAIARAGVRRIRFHDLRHTCASLLLAEGVPMRVVMEILGHSAMAITSDIYSHVMPSALTNAAAAIDKAFTRADS</sequence>
<dbReference type="Gene3D" id="1.10.443.10">
    <property type="entry name" value="Intergrase catalytic core"/>
    <property type="match status" value="1"/>
</dbReference>
<dbReference type="PANTHER" id="PTHR30349">
    <property type="entry name" value="PHAGE INTEGRASE-RELATED"/>
    <property type="match status" value="1"/>
</dbReference>
<feature type="domain" description="Tyr recombinase" evidence="5">
    <location>
        <begin position="171"/>
        <end position="370"/>
    </location>
</feature>
<dbReference type="EMBL" id="CP047186">
    <property type="protein sequence ID" value="QHC54607.1"/>
    <property type="molecule type" value="Genomic_DNA"/>
</dbReference>
<evidence type="ECO:0000259" key="5">
    <source>
        <dbReference type="PROSITE" id="PS51898"/>
    </source>
</evidence>
<dbReference type="OrthoDB" id="1822491at2"/>
<dbReference type="InterPro" id="IPR050090">
    <property type="entry name" value="Tyrosine_recombinase_XerCD"/>
</dbReference>
<name>A0A166IGH7_9MICO</name>
<keyword evidence="9" id="KW-1185">Reference proteome</keyword>
<dbReference type="Proteomes" id="UP000465031">
    <property type="component" value="Chromosome"/>
</dbReference>
<evidence type="ECO:0000256" key="3">
    <source>
        <dbReference type="ARBA" id="ARBA00023172"/>
    </source>
</evidence>
<dbReference type="PATRIC" id="fig|1671680.3.peg.541"/>
<dbReference type="Pfam" id="PF00589">
    <property type="entry name" value="Phage_integrase"/>
    <property type="match status" value="1"/>
</dbReference>
<evidence type="ECO:0000256" key="2">
    <source>
        <dbReference type="ARBA" id="ARBA00023125"/>
    </source>
</evidence>